<evidence type="ECO:0000313" key="4">
    <source>
        <dbReference type="EMBL" id="OGY16063.1"/>
    </source>
</evidence>
<dbReference type="EMBL" id="MHCI01000020">
    <property type="protein sequence ID" value="OGY16063.1"/>
    <property type="molecule type" value="Genomic_DNA"/>
</dbReference>
<dbReference type="AlphaFoldDB" id="A0A1G1VKZ0"/>
<feature type="transmembrane region" description="Helical" evidence="2">
    <location>
        <begin position="240"/>
        <end position="261"/>
    </location>
</feature>
<feature type="domain" description="Bacterial Ig-like" evidence="3">
    <location>
        <begin position="89"/>
        <end position="154"/>
    </location>
</feature>
<comment type="caution">
    <text evidence="4">The sequence shown here is derived from an EMBL/GenBank/DDBJ whole genome shotgun (WGS) entry which is preliminary data.</text>
</comment>
<name>A0A1G1VKZ0_9BACT</name>
<dbReference type="InterPro" id="IPR013783">
    <property type="entry name" value="Ig-like_fold"/>
</dbReference>
<dbReference type="Pfam" id="PF19077">
    <property type="entry name" value="Big_13"/>
    <property type="match status" value="1"/>
</dbReference>
<evidence type="ECO:0000256" key="1">
    <source>
        <dbReference type="SAM" id="MobiDB-lite"/>
    </source>
</evidence>
<feature type="compositionally biased region" description="Low complexity" evidence="1">
    <location>
        <begin position="219"/>
        <end position="229"/>
    </location>
</feature>
<evidence type="ECO:0000313" key="5">
    <source>
        <dbReference type="Proteomes" id="UP000179069"/>
    </source>
</evidence>
<reference evidence="4 5" key="1">
    <citation type="journal article" date="2016" name="Nat. Commun.">
        <title>Thousands of microbial genomes shed light on interconnected biogeochemical processes in an aquifer system.</title>
        <authorList>
            <person name="Anantharaman K."/>
            <person name="Brown C.T."/>
            <person name="Hug L.A."/>
            <person name="Sharon I."/>
            <person name="Castelle C.J."/>
            <person name="Probst A.J."/>
            <person name="Thomas B.C."/>
            <person name="Singh A."/>
            <person name="Wilkins M.J."/>
            <person name="Karaoz U."/>
            <person name="Brodie E.L."/>
            <person name="Williams K.H."/>
            <person name="Hubbard S.S."/>
            <person name="Banfield J.F."/>
        </authorList>
    </citation>
    <scope>NUCLEOTIDE SEQUENCE [LARGE SCALE GENOMIC DNA]</scope>
</reference>
<feature type="compositionally biased region" description="Low complexity" evidence="1">
    <location>
        <begin position="43"/>
        <end position="60"/>
    </location>
</feature>
<organism evidence="4 5">
    <name type="scientific">Candidatus Chisholmbacteria bacterium RIFCSPHIGHO2_01_FULL_49_18</name>
    <dbReference type="NCBI Taxonomy" id="1797590"/>
    <lineage>
        <taxon>Bacteria</taxon>
        <taxon>Candidatus Chisholmiibacteriota</taxon>
    </lineage>
</organism>
<accession>A0A1G1VKZ0</accession>
<evidence type="ECO:0000259" key="3">
    <source>
        <dbReference type="Pfam" id="PF19077"/>
    </source>
</evidence>
<keyword evidence="2" id="KW-0812">Transmembrane</keyword>
<dbReference type="Gene3D" id="2.60.40.10">
    <property type="entry name" value="Immunoglobulins"/>
    <property type="match status" value="1"/>
</dbReference>
<feature type="compositionally biased region" description="Pro residues" evidence="1">
    <location>
        <begin position="200"/>
        <end position="218"/>
    </location>
</feature>
<sequence>MLKKRIPTILGILLLLAGITAGVYLVELGPQPLTTRATPEVVPAPGTSTTSTLPPTPQSTESAFTLDELAQPTAQEGGVSLYSPGEGEAVNTQTPEFFGGGPPGTSLEITLESEQEIQGETMVDTSGQWSWSPDSPVEPGEHFLTIRWLDGSGLAHSITRRFVVYAQGESSLPSFEATPSATATPTPTPTPVQLAAVSPTPTPIATPTPTPTPKPTPTIAPSTPSAVATEPSLPVPGTGLLSLGVILLGIGLLVSGVFFMLREQS</sequence>
<gene>
    <name evidence="4" type="ORF">A2785_02740</name>
</gene>
<feature type="region of interest" description="Disordered" evidence="1">
    <location>
        <begin position="199"/>
        <end position="230"/>
    </location>
</feature>
<feature type="region of interest" description="Disordered" evidence="1">
    <location>
        <begin position="36"/>
        <end position="60"/>
    </location>
</feature>
<dbReference type="Proteomes" id="UP000179069">
    <property type="component" value="Unassembled WGS sequence"/>
</dbReference>
<evidence type="ECO:0000256" key="2">
    <source>
        <dbReference type="SAM" id="Phobius"/>
    </source>
</evidence>
<proteinExistence type="predicted"/>
<dbReference type="InterPro" id="IPR044016">
    <property type="entry name" value="Big_13"/>
</dbReference>
<keyword evidence="2" id="KW-1133">Transmembrane helix</keyword>
<protein>
    <recommendedName>
        <fullName evidence="3">Bacterial Ig-like domain-containing protein</fullName>
    </recommendedName>
</protein>
<keyword evidence="2" id="KW-0472">Membrane</keyword>